<keyword evidence="1" id="KW-0812">Transmembrane</keyword>
<accession>A0A1W1VCQ9</accession>
<evidence type="ECO:0000313" key="3">
    <source>
        <dbReference type="Proteomes" id="UP000192582"/>
    </source>
</evidence>
<dbReference type="AlphaFoldDB" id="A0A1W1VCQ9"/>
<feature type="transmembrane region" description="Helical" evidence="1">
    <location>
        <begin position="21"/>
        <end position="39"/>
    </location>
</feature>
<sequence>MKRSYRKYLWHLKRSDTPVMAGLAFGVIAFTLLIMQFLMR</sequence>
<protein>
    <submittedName>
        <fullName evidence="2">Uncharacterized protein</fullName>
    </submittedName>
</protein>
<keyword evidence="1" id="KW-1133">Transmembrane helix</keyword>
<evidence type="ECO:0000313" key="2">
    <source>
        <dbReference type="EMBL" id="SMB91189.1"/>
    </source>
</evidence>
<proteinExistence type="predicted"/>
<dbReference type="RefSeq" id="WP_281255880.1">
    <property type="nucleotide sequence ID" value="NZ_FWWU01000009.1"/>
</dbReference>
<evidence type="ECO:0000256" key="1">
    <source>
        <dbReference type="SAM" id="Phobius"/>
    </source>
</evidence>
<name>A0A1W1VCQ9_9DEIO</name>
<keyword evidence="1" id="KW-0472">Membrane</keyword>
<dbReference type="EMBL" id="FWWU01000009">
    <property type="protein sequence ID" value="SMB91189.1"/>
    <property type="molecule type" value="Genomic_DNA"/>
</dbReference>
<keyword evidence="3" id="KW-1185">Reference proteome</keyword>
<reference evidence="2 3" key="1">
    <citation type="submission" date="2017-04" db="EMBL/GenBank/DDBJ databases">
        <authorList>
            <person name="Afonso C.L."/>
            <person name="Miller P.J."/>
            <person name="Scott M.A."/>
            <person name="Spackman E."/>
            <person name="Goraichik I."/>
            <person name="Dimitrov K.M."/>
            <person name="Suarez D.L."/>
            <person name="Swayne D.E."/>
        </authorList>
    </citation>
    <scope>NUCLEOTIDE SEQUENCE [LARGE SCALE GENOMIC DNA]</scope>
    <source>
        <strain evidence="2 3">KR-140</strain>
    </source>
</reference>
<organism evidence="2 3">
    <name type="scientific">Deinococcus hopiensis KR-140</name>
    <dbReference type="NCBI Taxonomy" id="695939"/>
    <lineage>
        <taxon>Bacteria</taxon>
        <taxon>Thermotogati</taxon>
        <taxon>Deinococcota</taxon>
        <taxon>Deinococci</taxon>
        <taxon>Deinococcales</taxon>
        <taxon>Deinococcaceae</taxon>
        <taxon>Deinococcus</taxon>
    </lineage>
</organism>
<dbReference type="Proteomes" id="UP000192582">
    <property type="component" value="Unassembled WGS sequence"/>
</dbReference>
<gene>
    <name evidence="2" type="ORF">SAMN00790413_01029</name>
</gene>